<keyword evidence="3" id="KW-1185">Reference proteome</keyword>
<reference evidence="2" key="1">
    <citation type="submission" date="2023-03" db="EMBL/GenBank/DDBJ databases">
        <title>Chitinimonas shenzhenensis gen. nov., sp. nov., a novel member of family Burkholderiaceae isolated from activated sludge collected in Shen Zhen, China.</title>
        <authorList>
            <person name="Wang X."/>
        </authorList>
    </citation>
    <scope>NUCLEOTIDE SEQUENCE</scope>
    <source>
        <strain evidence="2">DQS-5</strain>
    </source>
</reference>
<protein>
    <submittedName>
        <fullName evidence="2">Uncharacterized protein</fullName>
    </submittedName>
</protein>
<keyword evidence="1" id="KW-0472">Membrane</keyword>
<name>A0ABT7DU68_9NEIS</name>
<evidence type="ECO:0000256" key="1">
    <source>
        <dbReference type="SAM" id="Phobius"/>
    </source>
</evidence>
<dbReference type="RefSeq" id="WP_284099905.1">
    <property type="nucleotide sequence ID" value="NZ_JARRAF010000005.1"/>
</dbReference>
<proteinExistence type="predicted"/>
<dbReference type="EMBL" id="JARRAF010000005">
    <property type="protein sequence ID" value="MDK2123607.1"/>
    <property type="molecule type" value="Genomic_DNA"/>
</dbReference>
<organism evidence="2 3">
    <name type="scientific">Parachitinimonas caeni</name>
    <dbReference type="NCBI Taxonomy" id="3031301"/>
    <lineage>
        <taxon>Bacteria</taxon>
        <taxon>Pseudomonadati</taxon>
        <taxon>Pseudomonadota</taxon>
        <taxon>Betaproteobacteria</taxon>
        <taxon>Neisseriales</taxon>
        <taxon>Chitinibacteraceae</taxon>
        <taxon>Parachitinimonas</taxon>
    </lineage>
</organism>
<sequence>MGNMLFGIDKQKKTETWDVWKELDDLRQGHKELTHIFARVGLSIEIAQMSNSLRLDLQRRPPAAPLMTGERDKDAQLVEEHKRLFQSHYEEIFFKIDSFLHMPWLNEAAPMAAEVRAELEAQRRFLAKQPLTPPILDRLDELIVRYSSLEAMSDRIDKGPIEERRQLLIDVLGFPLTVKRQLAHPEWDLMPPLASDGYQQMLSSKMATYRQTDWLHNRLYDKWFVALEFDAIWARLKRDANDRQRIIGQLKLNWPKLGNWVPEFPHADLVWYLLLVLSTVVALFVEWWWTAAGLLVWLQLSVIVEKHHAQLVNKRRQALLLECGRFKRLRDQIATGKYDPTWALRQIKQFNFRHYVSDQCMSMLQAQSMHGGKH</sequence>
<evidence type="ECO:0000313" key="2">
    <source>
        <dbReference type="EMBL" id="MDK2123607.1"/>
    </source>
</evidence>
<keyword evidence="1" id="KW-1133">Transmembrane helix</keyword>
<accession>A0ABT7DU68</accession>
<keyword evidence="1" id="KW-0812">Transmembrane</keyword>
<comment type="caution">
    <text evidence="2">The sequence shown here is derived from an EMBL/GenBank/DDBJ whole genome shotgun (WGS) entry which is preliminary data.</text>
</comment>
<gene>
    <name evidence="2" type="ORF">PZA18_06045</name>
</gene>
<dbReference type="Proteomes" id="UP001172778">
    <property type="component" value="Unassembled WGS sequence"/>
</dbReference>
<feature type="transmembrane region" description="Helical" evidence="1">
    <location>
        <begin position="269"/>
        <end position="298"/>
    </location>
</feature>
<evidence type="ECO:0000313" key="3">
    <source>
        <dbReference type="Proteomes" id="UP001172778"/>
    </source>
</evidence>